<dbReference type="InterPro" id="IPR023696">
    <property type="entry name" value="Ureohydrolase_dom_sf"/>
</dbReference>
<reference evidence="6 7" key="3">
    <citation type="journal article" date="2017" name="G3 (Bethesda)">
        <title>Comparative analysis highlights variable genome content of wheat rusts and divergence of the mating loci.</title>
        <authorList>
            <person name="Cuomo C.A."/>
            <person name="Bakkeren G."/>
            <person name="Khalil H.B."/>
            <person name="Panwar V."/>
            <person name="Joly D."/>
            <person name="Linning R."/>
            <person name="Sakthikumar S."/>
            <person name="Song X."/>
            <person name="Adiconis X."/>
            <person name="Fan L."/>
            <person name="Goldberg J.M."/>
            <person name="Levin J.Z."/>
            <person name="Young S."/>
            <person name="Zeng Q."/>
            <person name="Anikster Y."/>
            <person name="Bruce M."/>
            <person name="Wang M."/>
            <person name="Yin C."/>
            <person name="McCallum B."/>
            <person name="Szabo L.J."/>
            <person name="Hulbert S."/>
            <person name="Chen X."/>
            <person name="Fellers J.P."/>
        </authorList>
    </citation>
    <scope>NUCLEOTIDE SEQUENCE</scope>
    <source>
        <strain evidence="7">Isolate 1-1 / race 1 (BBBD)</strain>
        <strain evidence="6">isolate 1-1 / race 1 (BBBD)</strain>
    </source>
</reference>
<evidence type="ECO:0000256" key="2">
    <source>
        <dbReference type="ARBA" id="ARBA00022801"/>
    </source>
</evidence>
<reference evidence="6" key="4">
    <citation type="submission" date="2025-05" db="UniProtKB">
        <authorList>
            <consortium name="EnsemblFungi"/>
        </authorList>
    </citation>
    <scope>IDENTIFICATION</scope>
    <source>
        <strain evidence="6">isolate 1-1 / race 1 (BBBD)</strain>
    </source>
</reference>
<organism evidence="5">
    <name type="scientific">Puccinia triticina (isolate 1-1 / race 1 (BBBD))</name>
    <name type="common">Brown leaf rust fungus</name>
    <dbReference type="NCBI Taxonomy" id="630390"/>
    <lineage>
        <taxon>Eukaryota</taxon>
        <taxon>Fungi</taxon>
        <taxon>Dikarya</taxon>
        <taxon>Basidiomycota</taxon>
        <taxon>Pucciniomycotina</taxon>
        <taxon>Pucciniomycetes</taxon>
        <taxon>Pucciniales</taxon>
        <taxon>Pucciniaceae</taxon>
        <taxon>Puccinia</taxon>
    </lineage>
</organism>
<evidence type="ECO:0008006" key="8">
    <source>
        <dbReference type="Google" id="ProtNLM"/>
    </source>
</evidence>
<evidence type="ECO:0000256" key="4">
    <source>
        <dbReference type="PROSITE-ProRule" id="PRU00742"/>
    </source>
</evidence>
<keyword evidence="2" id="KW-0378">Hydrolase</keyword>
<evidence type="ECO:0000313" key="5">
    <source>
        <dbReference type="EMBL" id="OAV91359.1"/>
    </source>
</evidence>
<accession>A0A180GFQ0</accession>
<proteinExistence type="inferred from homology"/>
<dbReference type="Gene3D" id="3.40.800.10">
    <property type="entry name" value="Ureohydrolase domain"/>
    <property type="match status" value="1"/>
</dbReference>
<dbReference type="GO" id="GO:0004053">
    <property type="term" value="F:arginase activity"/>
    <property type="evidence" value="ECO:0007669"/>
    <property type="project" value="TreeGrafter"/>
</dbReference>
<dbReference type="SUPFAM" id="SSF52768">
    <property type="entry name" value="Arginase/deacetylase"/>
    <property type="match status" value="1"/>
</dbReference>
<dbReference type="GO" id="GO:0030145">
    <property type="term" value="F:manganese ion binding"/>
    <property type="evidence" value="ECO:0007669"/>
    <property type="project" value="TreeGrafter"/>
</dbReference>
<name>A0A180GFQ0_PUCT1</name>
<dbReference type="InterPro" id="IPR006035">
    <property type="entry name" value="Ureohydrolase"/>
</dbReference>
<reference evidence="5" key="1">
    <citation type="submission" date="2009-11" db="EMBL/GenBank/DDBJ databases">
        <authorList>
            <consortium name="The Broad Institute Genome Sequencing Platform"/>
            <person name="Ward D."/>
            <person name="Feldgarden M."/>
            <person name="Earl A."/>
            <person name="Young S.K."/>
            <person name="Zeng Q."/>
            <person name="Koehrsen M."/>
            <person name="Alvarado L."/>
            <person name="Berlin A."/>
            <person name="Bochicchio J."/>
            <person name="Borenstein D."/>
            <person name="Chapman S.B."/>
            <person name="Chen Z."/>
            <person name="Engels R."/>
            <person name="Freedman E."/>
            <person name="Gellesch M."/>
            <person name="Goldberg J."/>
            <person name="Griggs A."/>
            <person name="Gujja S."/>
            <person name="Heilman E."/>
            <person name="Heiman D."/>
            <person name="Hepburn T."/>
            <person name="Howarth C."/>
            <person name="Jen D."/>
            <person name="Larson L."/>
            <person name="Lewis B."/>
            <person name="Mehta T."/>
            <person name="Park D."/>
            <person name="Pearson M."/>
            <person name="Roberts A."/>
            <person name="Saif S."/>
            <person name="Shea T."/>
            <person name="Shenoy N."/>
            <person name="Sisk P."/>
            <person name="Stolte C."/>
            <person name="Sykes S."/>
            <person name="Thomson T."/>
            <person name="Walk T."/>
            <person name="White J."/>
            <person name="Yandava C."/>
            <person name="Izard J."/>
            <person name="Baranova O.V."/>
            <person name="Blanton J.M."/>
            <person name="Tanner A.C."/>
            <person name="Dewhirst F.E."/>
            <person name="Haas B."/>
            <person name="Nusbaum C."/>
            <person name="Birren B."/>
        </authorList>
    </citation>
    <scope>NUCLEOTIDE SEQUENCE [LARGE SCALE GENOMIC DNA]</scope>
    <source>
        <strain evidence="5">1-1 BBBD Race 1</strain>
    </source>
</reference>
<evidence type="ECO:0000313" key="6">
    <source>
        <dbReference type="EnsemblFungi" id="PTTG_08039-t43_1-p1"/>
    </source>
</evidence>
<evidence type="ECO:0000313" key="7">
    <source>
        <dbReference type="Proteomes" id="UP000005240"/>
    </source>
</evidence>
<evidence type="ECO:0000256" key="1">
    <source>
        <dbReference type="ARBA" id="ARBA00022723"/>
    </source>
</evidence>
<dbReference type="EMBL" id="ADAS02000082">
    <property type="protein sequence ID" value="OAV91359.1"/>
    <property type="molecule type" value="Genomic_DNA"/>
</dbReference>
<dbReference type="PRINTS" id="PR00116">
    <property type="entry name" value="ARGINASE"/>
</dbReference>
<keyword evidence="1" id="KW-0479">Metal-binding</keyword>
<evidence type="ECO:0000256" key="3">
    <source>
        <dbReference type="ARBA" id="ARBA00023211"/>
    </source>
</evidence>
<dbReference type="Pfam" id="PF00491">
    <property type="entry name" value="Arginase"/>
    <property type="match status" value="1"/>
</dbReference>
<dbReference type="PANTHER" id="PTHR43782">
    <property type="entry name" value="ARGINASE"/>
    <property type="match status" value="1"/>
</dbReference>
<keyword evidence="7" id="KW-1185">Reference proteome</keyword>
<dbReference type="PROSITE" id="PS51409">
    <property type="entry name" value="ARGINASE_2"/>
    <property type="match status" value="1"/>
</dbReference>
<dbReference type="Proteomes" id="UP000005240">
    <property type="component" value="Unassembled WGS sequence"/>
</dbReference>
<dbReference type="EnsemblFungi" id="PTTG_08039-t43_1">
    <property type="protein sequence ID" value="PTTG_08039-t43_1-p1"/>
    <property type="gene ID" value="PTTG_08039"/>
</dbReference>
<dbReference type="GO" id="GO:0005829">
    <property type="term" value="C:cytosol"/>
    <property type="evidence" value="ECO:0007669"/>
    <property type="project" value="TreeGrafter"/>
</dbReference>
<reference evidence="5" key="2">
    <citation type="submission" date="2016-05" db="EMBL/GenBank/DDBJ databases">
        <title>Comparative analysis highlights variable genome content of wheat rusts and divergence of the mating loci.</title>
        <authorList>
            <person name="Cuomo C.A."/>
            <person name="Bakkeren G."/>
            <person name="Szabo L."/>
            <person name="Khalil H."/>
            <person name="Joly D."/>
            <person name="Goldberg J."/>
            <person name="Young S."/>
            <person name="Zeng Q."/>
            <person name="Fellers J."/>
        </authorList>
    </citation>
    <scope>NUCLEOTIDE SEQUENCE [LARGE SCALE GENOMIC DNA]</scope>
    <source>
        <strain evidence="5">1-1 BBBD Race 1</strain>
    </source>
</reference>
<dbReference type="AlphaFoldDB" id="A0A180GFQ0"/>
<dbReference type="OrthoDB" id="9992747at2759"/>
<keyword evidence="3" id="KW-0464">Manganese</keyword>
<gene>
    <name evidence="5" type="ORF">PTTG_08039</name>
</gene>
<dbReference type="GO" id="GO:0005634">
    <property type="term" value="C:nucleus"/>
    <property type="evidence" value="ECO:0007669"/>
    <property type="project" value="TreeGrafter"/>
</dbReference>
<comment type="similarity">
    <text evidence="4">Belongs to the arginase family.</text>
</comment>
<dbReference type="PANTHER" id="PTHR43782:SF3">
    <property type="entry name" value="ARGINASE"/>
    <property type="match status" value="1"/>
</dbReference>
<sequence length="205" mass="22576">MICFLPGPPTLQPRAGVDHGPSHLIQDGLIKNIESVGYSTVLDELNLSTILKKDNLLKTPRLVSKTKKTLMKIIDSHTANGEFVVTIGGNHSLAIGTLSGTLNAFPEACVIWVDAHADINTPKTTESGNMHGCPVSFVLSTLKAGTYLEPFQWIKPCLQPDQLVYISLRDINMGKRKILKDHNIHCFTMHDVDRHEIGKVVEMVS</sequence>
<protein>
    <recommendedName>
        <fullName evidence="8">Arginase</fullName>
    </recommendedName>
</protein>